<dbReference type="Proteomes" id="UP000233750">
    <property type="component" value="Unassembled WGS sequence"/>
</dbReference>
<evidence type="ECO:0000313" key="1">
    <source>
        <dbReference type="EMBL" id="PKV95410.1"/>
    </source>
</evidence>
<protein>
    <submittedName>
        <fullName evidence="1">Uncharacterized protein</fullName>
    </submittedName>
</protein>
<evidence type="ECO:0000313" key="2">
    <source>
        <dbReference type="Proteomes" id="UP000233750"/>
    </source>
</evidence>
<reference evidence="1 2" key="1">
    <citation type="submission" date="2017-12" db="EMBL/GenBank/DDBJ databases">
        <title>Sequencing the genomes of 1000 Actinobacteria strains.</title>
        <authorList>
            <person name="Klenk H.-P."/>
        </authorList>
    </citation>
    <scope>NUCLEOTIDE SEQUENCE [LARGE SCALE GENOMIC DNA]</scope>
    <source>
        <strain evidence="1 2">DSM 45165</strain>
    </source>
</reference>
<dbReference type="AlphaFoldDB" id="A0A2N3WNG6"/>
<name>A0A2N3WNG6_9PSEU</name>
<keyword evidence="2" id="KW-1185">Reference proteome</keyword>
<gene>
    <name evidence="1" type="ORF">ATK30_6329</name>
</gene>
<proteinExistence type="predicted"/>
<accession>A0A2N3WNG6</accession>
<organism evidence="1 2">
    <name type="scientific">Amycolatopsis echigonensis</name>
    <dbReference type="NCBI Taxonomy" id="2576905"/>
    <lineage>
        <taxon>Bacteria</taxon>
        <taxon>Bacillati</taxon>
        <taxon>Actinomycetota</taxon>
        <taxon>Actinomycetes</taxon>
        <taxon>Pseudonocardiales</taxon>
        <taxon>Pseudonocardiaceae</taxon>
        <taxon>Amycolatopsis</taxon>
    </lineage>
</organism>
<sequence>MGGGAELQRVVAAGVGEDVIDVDPAGVVRVDRVAHVGVLAEVSGAAAAQVDDGEGSVEGVLRVADSVIVAVLRHGLPTGGEELEQSFGAGEGAVGVADRGVVAAGAGAVQLGPRIGGLMSPFGAMA</sequence>
<comment type="caution">
    <text evidence="1">The sequence shown here is derived from an EMBL/GenBank/DDBJ whole genome shotgun (WGS) entry which is preliminary data.</text>
</comment>
<dbReference type="EMBL" id="PJMY01000003">
    <property type="protein sequence ID" value="PKV95410.1"/>
    <property type="molecule type" value="Genomic_DNA"/>
</dbReference>